<comment type="caution">
    <text evidence="2">The sequence shown here is derived from an EMBL/GenBank/DDBJ whole genome shotgun (WGS) entry which is preliminary data.</text>
</comment>
<dbReference type="RefSeq" id="WP_409356239.1">
    <property type="nucleotide sequence ID" value="NZ_JBJXVJ010000001.1"/>
</dbReference>
<dbReference type="Pfam" id="PF09346">
    <property type="entry name" value="SMI1_KNR4"/>
    <property type="match status" value="1"/>
</dbReference>
<accession>A0ABW9K0K6</accession>
<organism evidence="2 3">
    <name type="scientific">Chryseobacterium kwangjuense</name>
    <dbReference type="NCBI Taxonomy" id="267125"/>
    <lineage>
        <taxon>Bacteria</taxon>
        <taxon>Pseudomonadati</taxon>
        <taxon>Bacteroidota</taxon>
        <taxon>Flavobacteriia</taxon>
        <taxon>Flavobacteriales</taxon>
        <taxon>Weeksellaceae</taxon>
        <taxon>Chryseobacterium group</taxon>
        <taxon>Chryseobacterium</taxon>
    </lineage>
</organism>
<dbReference type="SUPFAM" id="SSF160631">
    <property type="entry name" value="SMI1/KNR4-like"/>
    <property type="match status" value="1"/>
</dbReference>
<keyword evidence="3" id="KW-1185">Reference proteome</keyword>
<dbReference type="Proteomes" id="UP001634154">
    <property type="component" value="Unassembled WGS sequence"/>
</dbReference>
<gene>
    <name evidence="2" type="ORF">ACKW6Q_07390</name>
</gene>
<sequence>MKQLLEQIKVKNSTAGFQILAPTPYRKILELESKIGCKLPEDFILFYNLCNGFECLEDLFNFLSIDTILANIEYGDHWFLFAEYMVYSDFWGLRRNDNGDCEFFNSVQNIPSHSLIEFLTAFLQGNLFEKGGVYEWEQKKLQNPPS</sequence>
<dbReference type="InterPro" id="IPR018958">
    <property type="entry name" value="Knr4/Smi1-like_dom"/>
</dbReference>
<dbReference type="Gene3D" id="3.40.1580.10">
    <property type="entry name" value="SMI1/KNR4-like"/>
    <property type="match status" value="1"/>
</dbReference>
<proteinExistence type="predicted"/>
<evidence type="ECO:0000313" key="2">
    <source>
        <dbReference type="EMBL" id="MFN1216798.1"/>
    </source>
</evidence>
<feature type="domain" description="Knr4/Smi1-like" evidence="1">
    <location>
        <begin position="22"/>
        <end position="125"/>
    </location>
</feature>
<reference evidence="2 3" key="1">
    <citation type="submission" date="2024-12" db="EMBL/GenBank/DDBJ databases">
        <title>Draft genome sequence of Chryseobacterium kwangjuense AG447.</title>
        <authorList>
            <person name="Cheptsov V.S."/>
            <person name="Belov A."/>
            <person name="Zavarzina A.G."/>
        </authorList>
    </citation>
    <scope>NUCLEOTIDE SEQUENCE [LARGE SCALE GENOMIC DNA]</scope>
    <source>
        <strain evidence="2 3">AG447</strain>
    </source>
</reference>
<name>A0ABW9K0K6_9FLAO</name>
<evidence type="ECO:0000313" key="3">
    <source>
        <dbReference type="Proteomes" id="UP001634154"/>
    </source>
</evidence>
<protein>
    <submittedName>
        <fullName evidence="2">SMI1/KNR4 family protein</fullName>
    </submittedName>
</protein>
<evidence type="ECO:0000259" key="1">
    <source>
        <dbReference type="SMART" id="SM00860"/>
    </source>
</evidence>
<dbReference type="InterPro" id="IPR037883">
    <property type="entry name" value="Knr4/Smi1-like_sf"/>
</dbReference>
<dbReference type="SMART" id="SM00860">
    <property type="entry name" value="SMI1_KNR4"/>
    <property type="match status" value="1"/>
</dbReference>
<dbReference type="EMBL" id="JBJXVJ010000001">
    <property type="protein sequence ID" value="MFN1216798.1"/>
    <property type="molecule type" value="Genomic_DNA"/>
</dbReference>